<name>A0AAD4HC57_9AGAM</name>
<organism evidence="1 2">
    <name type="scientific">Suillus fuscotomentosus</name>
    <dbReference type="NCBI Taxonomy" id="1912939"/>
    <lineage>
        <taxon>Eukaryota</taxon>
        <taxon>Fungi</taxon>
        <taxon>Dikarya</taxon>
        <taxon>Basidiomycota</taxon>
        <taxon>Agaricomycotina</taxon>
        <taxon>Agaricomycetes</taxon>
        <taxon>Agaricomycetidae</taxon>
        <taxon>Boletales</taxon>
        <taxon>Suillineae</taxon>
        <taxon>Suillaceae</taxon>
        <taxon>Suillus</taxon>
    </lineage>
</organism>
<accession>A0AAD4HC57</accession>
<feature type="non-terminal residue" evidence="1">
    <location>
        <position position="1"/>
    </location>
</feature>
<dbReference type="RefSeq" id="XP_041216302.1">
    <property type="nucleotide sequence ID" value="XM_041374065.1"/>
</dbReference>
<dbReference type="GeneID" id="64668363"/>
<feature type="non-terminal residue" evidence="1">
    <location>
        <position position="142"/>
    </location>
</feature>
<evidence type="ECO:0000313" key="1">
    <source>
        <dbReference type="EMBL" id="KAG1884825.1"/>
    </source>
</evidence>
<evidence type="ECO:0000313" key="2">
    <source>
        <dbReference type="Proteomes" id="UP001195769"/>
    </source>
</evidence>
<gene>
    <name evidence="1" type="ORF">F5891DRAFT_936922</name>
</gene>
<dbReference type="EMBL" id="JABBWK010000386">
    <property type="protein sequence ID" value="KAG1884825.1"/>
    <property type="molecule type" value="Genomic_DNA"/>
</dbReference>
<protein>
    <submittedName>
        <fullName evidence="1">Uncharacterized protein</fullName>
    </submittedName>
</protein>
<proteinExistence type="predicted"/>
<keyword evidence="2" id="KW-1185">Reference proteome</keyword>
<dbReference type="AlphaFoldDB" id="A0AAD4HC57"/>
<reference evidence="1" key="1">
    <citation type="journal article" date="2020" name="New Phytol.">
        <title>Comparative genomics reveals dynamic genome evolution in host specialist ectomycorrhizal fungi.</title>
        <authorList>
            <person name="Lofgren L.A."/>
            <person name="Nguyen N.H."/>
            <person name="Vilgalys R."/>
            <person name="Ruytinx J."/>
            <person name="Liao H.L."/>
            <person name="Branco S."/>
            <person name="Kuo A."/>
            <person name="LaButti K."/>
            <person name="Lipzen A."/>
            <person name="Andreopoulos W."/>
            <person name="Pangilinan J."/>
            <person name="Riley R."/>
            <person name="Hundley H."/>
            <person name="Na H."/>
            <person name="Barry K."/>
            <person name="Grigoriev I.V."/>
            <person name="Stajich J.E."/>
            <person name="Kennedy P.G."/>
        </authorList>
    </citation>
    <scope>NUCLEOTIDE SEQUENCE</scope>
    <source>
        <strain evidence="1">FC203</strain>
    </source>
</reference>
<comment type="caution">
    <text evidence="1">The sequence shown here is derived from an EMBL/GenBank/DDBJ whole genome shotgun (WGS) entry which is preliminary data.</text>
</comment>
<sequence length="142" mass="16833">LGIIINTQLPGNLALSCLLKAVRGLLNFLYLMQYPCHSSETLFLLDKAHALFHDNKEISIDLRIRTNFNLPKLHSGCHYLTMIRTFGMTDNYNTEYTKQLHIDLAKYAYHATNHKDEFIQMTKWLEQKEKITHHEQFIRWRL</sequence>
<dbReference type="Proteomes" id="UP001195769">
    <property type="component" value="Unassembled WGS sequence"/>
</dbReference>